<dbReference type="Proteomes" id="UP001291999">
    <property type="component" value="Unassembled WGS sequence"/>
</dbReference>
<name>A0ABU5KEH1_9ACTN</name>
<dbReference type="CDD" id="cd00090">
    <property type="entry name" value="HTH_ARSR"/>
    <property type="match status" value="1"/>
</dbReference>
<organism evidence="6 7">
    <name type="scientific">Nocardioides renjunii</name>
    <dbReference type="NCBI Taxonomy" id="3095075"/>
    <lineage>
        <taxon>Bacteria</taxon>
        <taxon>Bacillati</taxon>
        <taxon>Actinomycetota</taxon>
        <taxon>Actinomycetes</taxon>
        <taxon>Propionibacteriales</taxon>
        <taxon>Nocardioidaceae</taxon>
        <taxon>Nocardioides</taxon>
    </lineage>
</organism>
<dbReference type="PANTHER" id="PTHR33154:SF33">
    <property type="entry name" value="TRANSCRIPTIONAL REPRESSOR SDPR"/>
    <property type="match status" value="1"/>
</dbReference>
<dbReference type="Pfam" id="PF12840">
    <property type="entry name" value="HTH_20"/>
    <property type="match status" value="1"/>
</dbReference>
<evidence type="ECO:0000313" key="7">
    <source>
        <dbReference type="Proteomes" id="UP001291999"/>
    </source>
</evidence>
<evidence type="ECO:0000256" key="2">
    <source>
        <dbReference type="ARBA" id="ARBA00023125"/>
    </source>
</evidence>
<dbReference type="InterPro" id="IPR036388">
    <property type="entry name" value="WH-like_DNA-bd_sf"/>
</dbReference>
<evidence type="ECO:0000256" key="3">
    <source>
        <dbReference type="ARBA" id="ARBA00023163"/>
    </source>
</evidence>
<dbReference type="PRINTS" id="PR00778">
    <property type="entry name" value="HTHARSR"/>
</dbReference>
<keyword evidence="7" id="KW-1185">Reference proteome</keyword>
<feature type="compositionally biased region" description="Polar residues" evidence="4">
    <location>
        <begin position="110"/>
        <end position="119"/>
    </location>
</feature>
<evidence type="ECO:0000313" key="6">
    <source>
        <dbReference type="EMBL" id="MDZ5663372.1"/>
    </source>
</evidence>
<feature type="region of interest" description="Disordered" evidence="4">
    <location>
        <begin position="101"/>
        <end position="127"/>
    </location>
</feature>
<dbReference type="RefSeq" id="WP_322425170.1">
    <property type="nucleotide sequence ID" value="NZ_JAXQPW010000006.1"/>
</dbReference>
<keyword evidence="2" id="KW-0238">DNA-binding</keyword>
<keyword evidence="1" id="KW-0805">Transcription regulation</keyword>
<dbReference type="SUPFAM" id="SSF46785">
    <property type="entry name" value="Winged helix' DNA-binding domain"/>
    <property type="match status" value="1"/>
</dbReference>
<feature type="domain" description="HTH arsR-type" evidence="5">
    <location>
        <begin position="1"/>
        <end position="91"/>
    </location>
</feature>
<sequence>MNDSIQHRLSAIAEPNRFRIVALLRDGPRSVGAIVDALDLGQPQVSRHLRLLADAGVVTATKQAQQRIYRLQPEAMRDVSDWAQGFALLWSERMDRLGSFLEAPDDRPANQLTDGPTNQHHADEREA</sequence>
<evidence type="ECO:0000256" key="1">
    <source>
        <dbReference type="ARBA" id="ARBA00023015"/>
    </source>
</evidence>
<evidence type="ECO:0000256" key="4">
    <source>
        <dbReference type="SAM" id="MobiDB-lite"/>
    </source>
</evidence>
<dbReference type="NCBIfam" id="NF033788">
    <property type="entry name" value="HTH_metalloreg"/>
    <property type="match status" value="1"/>
</dbReference>
<dbReference type="InterPro" id="IPR051081">
    <property type="entry name" value="HTH_MetalResp_TranReg"/>
</dbReference>
<protein>
    <submittedName>
        <fullName evidence="6">Metalloregulator ArsR/SmtB family transcription factor</fullName>
    </submittedName>
</protein>
<keyword evidence="3" id="KW-0804">Transcription</keyword>
<proteinExistence type="predicted"/>
<gene>
    <name evidence="6" type="ORF">SFC79_16480</name>
</gene>
<accession>A0ABU5KEH1</accession>
<dbReference type="InterPro" id="IPR001845">
    <property type="entry name" value="HTH_ArsR_DNA-bd_dom"/>
</dbReference>
<reference evidence="6 7" key="1">
    <citation type="submission" date="2023-11" db="EMBL/GenBank/DDBJ databases">
        <title>Novel species in genus Nocardioides.</title>
        <authorList>
            <person name="Zhou H."/>
        </authorList>
    </citation>
    <scope>NUCLEOTIDE SEQUENCE [LARGE SCALE GENOMIC DNA]</scope>
    <source>
        <strain evidence="6 7">S-58</strain>
    </source>
</reference>
<dbReference type="SMART" id="SM00418">
    <property type="entry name" value="HTH_ARSR"/>
    <property type="match status" value="1"/>
</dbReference>
<dbReference type="InterPro" id="IPR011991">
    <property type="entry name" value="ArsR-like_HTH"/>
</dbReference>
<evidence type="ECO:0000259" key="5">
    <source>
        <dbReference type="PROSITE" id="PS50987"/>
    </source>
</evidence>
<dbReference type="InterPro" id="IPR036390">
    <property type="entry name" value="WH_DNA-bd_sf"/>
</dbReference>
<dbReference type="EMBL" id="JAXQPW010000006">
    <property type="protein sequence ID" value="MDZ5663372.1"/>
    <property type="molecule type" value="Genomic_DNA"/>
</dbReference>
<comment type="caution">
    <text evidence="6">The sequence shown here is derived from an EMBL/GenBank/DDBJ whole genome shotgun (WGS) entry which is preliminary data.</text>
</comment>
<dbReference type="PROSITE" id="PS50987">
    <property type="entry name" value="HTH_ARSR_2"/>
    <property type="match status" value="1"/>
</dbReference>
<dbReference type="PANTHER" id="PTHR33154">
    <property type="entry name" value="TRANSCRIPTIONAL REGULATOR, ARSR FAMILY"/>
    <property type="match status" value="1"/>
</dbReference>
<dbReference type="Gene3D" id="1.10.10.10">
    <property type="entry name" value="Winged helix-like DNA-binding domain superfamily/Winged helix DNA-binding domain"/>
    <property type="match status" value="1"/>
</dbReference>